<evidence type="ECO:0000313" key="2">
    <source>
        <dbReference type="EnsemblPlants" id="Ma05_p05270.1"/>
    </source>
</evidence>
<keyword evidence="3" id="KW-1185">Reference proteome</keyword>
<reference evidence="2" key="2">
    <citation type="submission" date="2021-05" db="UniProtKB">
        <authorList>
            <consortium name="EnsemblPlants"/>
        </authorList>
    </citation>
    <scope>IDENTIFICATION</scope>
    <source>
        <strain evidence="2">subsp. malaccensis</strain>
    </source>
</reference>
<dbReference type="Gramene" id="Ma05_t05270.1">
    <property type="protein sequence ID" value="Ma05_p05270.1"/>
    <property type="gene ID" value="Ma05_g05270"/>
</dbReference>
<reference evidence="1" key="1">
    <citation type="submission" date="2021-03" db="EMBL/GenBank/DDBJ databases">
        <authorList>
            <consortium name="Genoscope - CEA"/>
            <person name="William W."/>
        </authorList>
    </citation>
    <scope>NUCLEOTIDE SEQUENCE</scope>
    <source>
        <strain evidence="1">Doubled-haploid Pahang</strain>
    </source>
</reference>
<dbReference type="EnsemblPlants" id="Ma05_t05270.1">
    <property type="protein sequence ID" value="Ma05_p05270.1"/>
    <property type="gene ID" value="Ma05_g05270"/>
</dbReference>
<proteinExistence type="predicted"/>
<sequence length="129" mass="14728">MHLFRKLHELLRYLDDAKYEFEARIVQKKWSYCCPIGSNSSQVQLERLRRSLPCCIPLFKGFLRFYGVIQESMVSRNNSSPKLASASDSSMPHSSIGVSDAACLSYKKTDDKTARPQVIYHHNSLAGNR</sequence>
<dbReference type="EMBL" id="HG996470">
    <property type="protein sequence ID" value="CAG1837585.1"/>
    <property type="molecule type" value="Genomic_DNA"/>
</dbReference>
<protein>
    <submittedName>
        <fullName evidence="1">(wild Malaysian banana) hypothetical protein</fullName>
    </submittedName>
</protein>
<gene>
    <name evidence="1" type="ORF">GSMUA_257620.1</name>
</gene>
<evidence type="ECO:0000313" key="3">
    <source>
        <dbReference type="Proteomes" id="UP000012960"/>
    </source>
</evidence>
<dbReference type="Proteomes" id="UP000012960">
    <property type="component" value="Unplaced"/>
</dbReference>
<organism evidence="2 3">
    <name type="scientific">Musa acuminata subsp. malaccensis</name>
    <name type="common">Wild banana</name>
    <name type="synonym">Musa malaccensis</name>
    <dbReference type="NCBI Taxonomy" id="214687"/>
    <lineage>
        <taxon>Eukaryota</taxon>
        <taxon>Viridiplantae</taxon>
        <taxon>Streptophyta</taxon>
        <taxon>Embryophyta</taxon>
        <taxon>Tracheophyta</taxon>
        <taxon>Spermatophyta</taxon>
        <taxon>Magnoliopsida</taxon>
        <taxon>Liliopsida</taxon>
        <taxon>Zingiberales</taxon>
        <taxon>Musaceae</taxon>
        <taxon>Musa</taxon>
    </lineage>
</organism>
<name>A0A804J169_MUSAM</name>
<dbReference type="AlphaFoldDB" id="A0A804J169"/>
<evidence type="ECO:0000313" key="1">
    <source>
        <dbReference type="EMBL" id="CAG1837585.1"/>
    </source>
</evidence>
<dbReference type="InParanoid" id="A0A804J169"/>
<accession>A0A804J169</accession>